<feature type="transmembrane region" description="Helical" evidence="8">
    <location>
        <begin position="304"/>
        <end position="327"/>
    </location>
</feature>
<reference evidence="10 11" key="1">
    <citation type="journal article" date="2016" name="Nat. Commun.">
        <title>Thousands of microbial genomes shed light on interconnected biogeochemical processes in an aquifer system.</title>
        <authorList>
            <person name="Anantharaman K."/>
            <person name="Brown C.T."/>
            <person name="Hug L.A."/>
            <person name="Sharon I."/>
            <person name="Castelle C.J."/>
            <person name="Probst A.J."/>
            <person name="Thomas B.C."/>
            <person name="Singh A."/>
            <person name="Wilkins M.J."/>
            <person name="Karaoz U."/>
            <person name="Brodie E.L."/>
            <person name="Williams K.H."/>
            <person name="Hubbard S.S."/>
            <person name="Banfield J.F."/>
        </authorList>
    </citation>
    <scope>NUCLEOTIDE SEQUENCE [LARGE SCALE GENOMIC DNA]</scope>
</reference>
<dbReference type="PANTHER" id="PTHR33908">
    <property type="entry name" value="MANNOSYLTRANSFERASE YKCB-RELATED"/>
    <property type="match status" value="1"/>
</dbReference>
<keyword evidence="7 8" id="KW-0472">Membrane</keyword>
<feature type="transmembrane region" description="Helical" evidence="8">
    <location>
        <begin position="167"/>
        <end position="200"/>
    </location>
</feature>
<gene>
    <name evidence="10" type="ORF">A2714_05545</name>
</gene>
<feature type="transmembrane region" description="Helical" evidence="8">
    <location>
        <begin position="90"/>
        <end position="107"/>
    </location>
</feature>
<feature type="transmembrane region" description="Helical" evidence="8">
    <location>
        <begin position="116"/>
        <end position="132"/>
    </location>
</feature>
<comment type="caution">
    <text evidence="10">The sequence shown here is derived from an EMBL/GenBank/DDBJ whole genome shotgun (WGS) entry which is preliminary data.</text>
</comment>
<evidence type="ECO:0000256" key="6">
    <source>
        <dbReference type="ARBA" id="ARBA00022989"/>
    </source>
</evidence>
<feature type="transmembrane region" description="Helical" evidence="8">
    <location>
        <begin position="391"/>
        <end position="412"/>
    </location>
</feature>
<dbReference type="Pfam" id="PF13231">
    <property type="entry name" value="PMT_2"/>
    <property type="match status" value="1"/>
</dbReference>
<evidence type="ECO:0000313" key="10">
    <source>
        <dbReference type="EMBL" id="OGM21735.1"/>
    </source>
</evidence>
<dbReference type="GO" id="GO:0009103">
    <property type="term" value="P:lipopolysaccharide biosynthetic process"/>
    <property type="evidence" value="ECO:0007669"/>
    <property type="project" value="UniProtKB-ARBA"/>
</dbReference>
<dbReference type="AlphaFoldDB" id="A0A1F7Y5B0"/>
<evidence type="ECO:0000256" key="4">
    <source>
        <dbReference type="ARBA" id="ARBA00022679"/>
    </source>
</evidence>
<dbReference type="InterPro" id="IPR038731">
    <property type="entry name" value="RgtA/B/C-like"/>
</dbReference>
<feature type="transmembrane region" description="Helical" evidence="8">
    <location>
        <begin position="276"/>
        <end position="298"/>
    </location>
</feature>
<evidence type="ECO:0000256" key="3">
    <source>
        <dbReference type="ARBA" id="ARBA00022676"/>
    </source>
</evidence>
<evidence type="ECO:0000256" key="1">
    <source>
        <dbReference type="ARBA" id="ARBA00004651"/>
    </source>
</evidence>
<evidence type="ECO:0000256" key="8">
    <source>
        <dbReference type="SAM" id="Phobius"/>
    </source>
</evidence>
<keyword evidence="3" id="KW-0328">Glycosyltransferase</keyword>
<organism evidence="10 11">
    <name type="scientific">Candidatus Woesebacteria bacterium RIFCSPHIGHO2_01_FULL_38_9</name>
    <dbReference type="NCBI Taxonomy" id="1802492"/>
    <lineage>
        <taxon>Bacteria</taxon>
        <taxon>Candidatus Woeseibacteriota</taxon>
    </lineage>
</organism>
<evidence type="ECO:0000256" key="2">
    <source>
        <dbReference type="ARBA" id="ARBA00022475"/>
    </source>
</evidence>
<evidence type="ECO:0000313" key="11">
    <source>
        <dbReference type="Proteomes" id="UP000178419"/>
    </source>
</evidence>
<feature type="transmembrane region" description="Helical" evidence="8">
    <location>
        <begin position="339"/>
        <end position="357"/>
    </location>
</feature>
<dbReference type="GO" id="GO:0016763">
    <property type="term" value="F:pentosyltransferase activity"/>
    <property type="evidence" value="ECO:0007669"/>
    <property type="project" value="TreeGrafter"/>
</dbReference>
<keyword evidence="6 8" id="KW-1133">Transmembrane helix</keyword>
<feature type="transmembrane region" description="Helical" evidence="8">
    <location>
        <begin position="212"/>
        <end position="228"/>
    </location>
</feature>
<dbReference type="EMBL" id="MGGE01000008">
    <property type="protein sequence ID" value="OGM21735.1"/>
    <property type="molecule type" value="Genomic_DNA"/>
</dbReference>
<feature type="domain" description="Glycosyltransferase RgtA/B/C/D-like" evidence="9">
    <location>
        <begin position="68"/>
        <end position="224"/>
    </location>
</feature>
<keyword evidence="2" id="KW-1003">Cell membrane</keyword>
<comment type="subcellular location">
    <subcellularLocation>
        <location evidence="1">Cell membrane</location>
        <topology evidence="1">Multi-pass membrane protein</topology>
    </subcellularLocation>
</comment>
<feature type="transmembrane region" description="Helical" evidence="8">
    <location>
        <begin position="363"/>
        <end position="384"/>
    </location>
</feature>
<keyword evidence="4" id="KW-0808">Transferase</keyword>
<dbReference type="InterPro" id="IPR050297">
    <property type="entry name" value="LipidA_mod_glycosyltrf_83"/>
</dbReference>
<evidence type="ECO:0000259" key="9">
    <source>
        <dbReference type="Pfam" id="PF13231"/>
    </source>
</evidence>
<keyword evidence="5 8" id="KW-0812">Transmembrane</keyword>
<protein>
    <recommendedName>
        <fullName evidence="9">Glycosyltransferase RgtA/B/C/D-like domain-containing protein</fullName>
    </recommendedName>
</protein>
<dbReference type="PANTHER" id="PTHR33908:SF11">
    <property type="entry name" value="MEMBRANE PROTEIN"/>
    <property type="match status" value="1"/>
</dbReference>
<proteinExistence type="predicted"/>
<name>A0A1F7Y5B0_9BACT</name>
<evidence type="ECO:0000256" key="5">
    <source>
        <dbReference type="ARBA" id="ARBA00022692"/>
    </source>
</evidence>
<evidence type="ECO:0000256" key="7">
    <source>
        <dbReference type="ARBA" id="ARBA00023136"/>
    </source>
</evidence>
<sequence>MKLPKLILLIVILGIVLRFVKIGEIPYGFDGDEAAFGYYGYSLLTNLSDEYGNKLPLFFPSIGDYKYPVYAYLTTLPVAIFGLSEFSSRFISASAGTLLIVITYFITQRLFSSKKISFTAAFLVAISPYGIMFSRGAFESNLATLWIALGVWMLFEYSEAKRLKYLFLSGVLFVLSFFTYSATRVFIPAFIIFFGIHLMFDKKLKVGNKRNYLIFSLLLILVVSLAFLDPRSRVRALDISIFGNYKISENIRQSIWEDGISIPGNVFLTRIFHNKVLAHSYLAFKGYLAHFAPTYLFAESNPLIFKYSIPGVGLFYFFEFATFLLGIVALTKSGKSKSIYILALWIFLSPLASALTIETPNPIRALSVFPALEILSATGLIYLLNVPKYKTAKVFVSLIVGLIVLGNFFYFYHQYFIHDKYHEPWNTDGGMRKLVASVGKYENKYQKVIIPDDPYIFFLFYNKVSPDEFIKEAKLEKVEIGKWEYVNEFKKLVFKMPTNCPKIGRLQMLYVCKGVEIPQNSIVLDVIRFSDGVPAYTLIEFVPYSQRKNATLPEGLNYMVDTDLAYDEGLLPQESERYW</sequence>
<dbReference type="Proteomes" id="UP000178419">
    <property type="component" value="Unassembled WGS sequence"/>
</dbReference>
<dbReference type="GO" id="GO:0005886">
    <property type="term" value="C:plasma membrane"/>
    <property type="evidence" value="ECO:0007669"/>
    <property type="project" value="UniProtKB-SubCell"/>
</dbReference>
<accession>A0A1F7Y5B0</accession>